<evidence type="ECO:0000313" key="2">
    <source>
        <dbReference type="EMBL" id="AAF29032.1"/>
    </source>
</evidence>
<accession>Q9NZX6</accession>
<dbReference type="AlphaFoldDB" id="Q9NZX6"/>
<dbReference type="GO" id="GO:0007259">
    <property type="term" value="P:cell surface receptor signaling pathway via JAK-STAT"/>
    <property type="evidence" value="ECO:0000304"/>
    <property type="project" value="ProtInc"/>
</dbReference>
<sequence>MKKISLKTLRKSFNLNKSKEETDFMVVQQPSLASDFGKDDSLFGSCYGKDMASCDINGEDEKGGKTDQSESLMGTLKRLSAKQKSKGKAGTPSGSSADEDTFSSSSAPIVFKDLRAQRPIRSTSLRSHHYRPAPWPLRPTNSEETCIKMEVRVKALVHSSSPSPALNGVRKDFHDLQSETTCQEQANSLKSSASHNGDLHLHLYEHVPVVIGLMPQDYIQYTVPLDEGMYPLEGSRSYCLDSSSPMEVSAVPPQVGGRAFPEDESQVDQDLVVAPEIFVDQSVNGLLIGTTGVMLQSPRAGHDDVPPLSPLLPPMQNNQIQRNFSGLTGTEAHVAESMRCI</sequence>
<proteinExistence type="evidence at transcript level"/>
<dbReference type="GO" id="GO:0006952">
    <property type="term" value="P:defense response"/>
    <property type="evidence" value="ECO:0000304"/>
    <property type="project" value="ProtInc"/>
</dbReference>
<organism evidence="2">
    <name type="scientific">Homo sapiens</name>
    <name type="common">Human</name>
    <dbReference type="NCBI Taxonomy" id="9606"/>
    <lineage>
        <taxon>Eukaryota</taxon>
        <taxon>Metazoa</taxon>
        <taxon>Chordata</taxon>
        <taxon>Craniata</taxon>
        <taxon>Vertebrata</taxon>
        <taxon>Euteleostomi</taxon>
        <taxon>Mammalia</taxon>
        <taxon>Eutheria</taxon>
        <taxon>Euarchontoglires</taxon>
        <taxon>Primates</taxon>
        <taxon>Haplorrhini</taxon>
        <taxon>Catarrhini</taxon>
        <taxon>Hominidae</taxon>
        <taxon>Homo</taxon>
    </lineage>
</organism>
<dbReference type="EMBL" id="AF161545">
    <property type="protein sequence ID" value="AAF29032.1"/>
    <property type="molecule type" value="mRNA"/>
</dbReference>
<protein>
    <submittedName>
        <fullName evidence="2">HSPC060</fullName>
    </submittedName>
</protein>
<feature type="region of interest" description="Disordered" evidence="1">
    <location>
        <begin position="79"/>
        <end position="103"/>
    </location>
</feature>
<dbReference type="PeptideAtlas" id="Q9NZX6"/>
<name>Q9NZX6_HUMAN</name>
<reference evidence="2" key="1">
    <citation type="journal article" date="2000" name="Genome Res.">
        <title>Cloning and functional analysis of cDNAs with open reading frames for 300 previously undefined genes expressed in CD34+ hematopoietic stem/progenitor cells.</title>
        <authorList>
            <person name="Zhang Q.H."/>
            <person name="Ye M."/>
            <person name="Wu X.Y."/>
            <person name="Ren S.X."/>
            <person name="Zhao M."/>
            <person name="Zhao C.J."/>
            <person name="Fu G."/>
            <person name="Shen Y."/>
            <person name="Fan H.Y."/>
            <person name="Lu G."/>
            <person name="Zhong M."/>
            <person name="Xu X.R."/>
            <person name="Han Z.G."/>
            <person name="Zhang J.W."/>
            <person name="Tao J."/>
            <person name="Huang Q.H."/>
            <person name="Zhou J."/>
            <person name="Hu G.X."/>
            <person name="Gu J."/>
            <person name="Chen S.J."/>
            <person name="Chen Z."/>
        </authorList>
    </citation>
    <scope>NUCLEOTIDE SEQUENCE</scope>
    <source>
        <tissue evidence="2">Blood</tissue>
    </source>
</reference>
<evidence type="ECO:0000256" key="1">
    <source>
        <dbReference type="SAM" id="MobiDB-lite"/>
    </source>
</evidence>
<dbReference type="GO" id="GO:0005737">
    <property type="term" value="C:cytoplasm"/>
    <property type="evidence" value="ECO:0000304"/>
    <property type="project" value="ProtInc"/>
</dbReference>